<dbReference type="InterPro" id="IPR008964">
    <property type="entry name" value="Invasin/intimin_cell_adhesion"/>
</dbReference>
<feature type="compositionally biased region" description="Polar residues" evidence="1">
    <location>
        <begin position="33"/>
        <end position="62"/>
    </location>
</feature>
<proteinExistence type="predicted"/>
<evidence type="ECO:0000256" key="1">
    <source>
        <dbReference type="SAM" id="MobiDB-lite"/>
    </source>
</evidence>
<feature type="region of interest" description="Disordered" evidence="1">
    <location>
        <begin position="33"/>
        <end position="64"/>
    </location>
</feature>
<dbReference type="SMART" id="SM00710">
    <property type="entry name" value="PbH1"/>
    <property type="match status" value="25"/>
</dbReference>
<dbReference type="SUPFAM" id="SSF51126">
    <property type="entry name" value="Pectin lyase-like"/>
    <property type="match status" value="4"/>
</dbReference>
<reference evidence="4" key="1">
    <citation type="submission" date="2016-10" db="EMBL/GenBank/DDBJ databases">
        <authorList>
            <person name="Kim B.-C."/>
            <person name="Jeong H."/>
        </authorList>
    </citation>
    <scope>NUCLEOTIDE SEQUENCE [LARGE SCALE GENOMIC DNA]</scope>
    <source>
        <strain evidence="4">KB11</strain>
    </source>
</reference>
<evidence type="ECO:0000313" key="4">
    <source>
        <dbReference type="Proteomes" id="UP000232133"/>
    </source>
</evidence>
<dbReference type="InterPro" id="IPR011050">
    <property type="entry name" value="Pectin_lyase_fold/virulence"/>
</dbReference>
<evidence type="ECO:0000313" key="3">
    <source>
        <dbReference type="EMBL" id="ATZ59618.1"/>
    </source>
</evidence>
<dbReference type="PANTHER" id="PTHR11319">
    <property type="entry name" value="G PROTEIN-COUPLED RECEPTOR-RELATED"/>
    <property type="match status" value="1"/>
</dbReference>
<organism evidence="3 4">
    <name type="scientific">Methanobrevibacter smithii</name>
    <dbReference type="NCBI Taxonomy" id="2173"/>
    <lineage>
        <taxon>Archaea</taxon>
        <taxon>Methanobacteriati</taxon>
        <taxon>Methanobacteriota</taxon>
        <taxon>Methanomada group</taxon>
        <taxon>Methanobacteria</taxon>
        <taxon>Methanobacteriales</taxon>
        <taxon>Methanobacteriaceae</taxon>
        <taxon>Methanobrevibacter</taxon>
    </lineage>
</organism>
<dbReference type="Proteomes" id="UP000232133">
    <property type="component" value="Chromosome"/>
</dbReference>
<dbReference type="EMBL" id="CP017803">
    <property type="protein sequence ID" value="ATZ59618.1"/>
    <property type="molecule type" value="Genomic_DNA"/>
</dbReference>
<gene>
    <name evidence="3" type="ORF">BK798_03890</name>
</gene>
<dbReference type="InterPro" id="IPR039448">
    <property type="entry name" value="Beta_helix"/>
</dbReference>
<dbReference type="InterPro" id="IPR013783">
    <property type="entry name" value="Ig-like_fold"/>
</dbReference>
<evidence type="ECO:0000259" key="2">
    <source>
        <dbReference type="Pfam" id="PF13229"/>
    </source>
</evidence>
<dbReference type="Gene3D" id="2.60.40.10">
    <property type="entry name" value="Immunoglobulins"/>
    <property type="match status" value="4"/>
</dbReference>
<dbReference type="RefSeq" id="WP_100815407.1">
    <property type="nucleotide sequence ID" value="NZ_CP017803.1"/>
</dbReference>
<dbReference type="Pfam" id="PF13229">
    <property type="entry name" value="Beta_helix"/>
    <property type="match status" value="1"/>
</dbReference>
<dbReference type="PANTHER" id="PTHR11319:SF35">
    <property type="entry name" value="OUTER MEMBRANE PROTEIN PMPC-RELATED"/>
    <property type="match status" value="1"/>
</dbReference>
<dbReference type="GeneID" id="35118489"/>
<dbReference type="Gene3D" id="2.160.20.10">
    <property type="entry name" value="Single-stranded right-handed beta-helix, Pectin lyase-like"/>
    <property type="match status" value="3"/>
</dbReference>
<dbReference type="SUPFAM" id="SSF49373">
    <property type="entry name" value="Invasin/intimin cell-adhesion fragments"/>
    <property type="match status" value="1"/>
</dbReference>
<sequence length="2536" mass="273004">MIFSINMVSAIEVEESDNSTTYQLSSIDSSQEIAAGDTDSSLESPTSGTVYVSKTGSDSNDGSTKDKALASLTHALNVVPNSGNIIMLDGAYSYSSISIPSSKIVTIEGEGNVNLTGLSAYSTFIINEGELTLKNINIVNCKGDMIDSAAFNNKNKLNVINSTFINNKLVFYNNGDLLIDNSSFFDSLGCVVNADEDSRTTTITNSNFINGKYDNTLLSFSGTKFFALIENCTFENFYSTANTGGIIGASNIGADFRINNCRFINNTLDAKGMFTPTSDKYGVVIRVGMTTDIFFNITNCVFANNKGINGAIGIIQQVNSYINVTHSIFTNNSDYYGNTIVNGGSRGTSLYDYNWWGSDNPDFTTLVKDTKNPVNKWVILDMDYTPSTNINPGSTITVAVGLNKYKDREGNIYILNDKLPDYGNVTFEFSDGTKQAVAVEKGLAKIDYVVKDGKNIVCATLDNQKANITIVTKDLGTVYVSADGDDSNEGSKLSPVKTIAKAIELAVAGKIVILQGNYIENNILINKDLNITGEGNVVIDGNASGVVFTINSGNTVYLKNLNIKNAVNTKDGGAIYNNGANLYLDSLNLYENTAASGGAIYNTNKGYVVITNSKLHNNNNTVKSGWNKGGSAIYNTASSKVTVDNCEIYSNYALADGTIQSYNSDLTIKNSKFFNNTAKWGGAFFGENANIIADNCNFYNNTANNAVVYARTSNVNITNSIIGFNKATYYPSAIQNYGSEIIVDNTTIVNNTGTKAAIINQDLSSAGASLTIINSRIYNNTNGAVYNDKFSSATSNITLNINNCAIFNNGNNPVIQHGTRSEGIYVTANTNWWGSNKNPNDIAGDGVDIDNWIILQATYDDRGIPVLYDQFDIEANLNYYITKDGKNGSISDNHVFDGLAVSFNTETGYLTKTDAIISNGVAISKYSVLTQTANVIVVKFDNETINLDLNANYYNGTTYVSTDGKDTNDGSKESPVASIEKALSINKNGNIVILNGTYVVMNVKIDGNYNITGKGSVTLTGADVNRVFYILEGKVTIKNINFSNGRTLSESGALIGNAGDLTLINTTLSNSKSGRNGGAIYNVGNLTVINATIANNKATIGGAIFIDKFSTYECNIKFQNIVFKDNKASGYNDHAGGAIYAQAVGGQILIDNCSFISNSVSKNFAGGAIHALQLIDGIKITNSRFVNNSANSPEDYGGGAICFIGGNTERMGKLDISDSVFENNKDDVAGAIYIRGSTLDISYSALVNNGDIAIYKGISNYVTARITADNNWWGTNDDPSAFVNGEIVSKWIVMTFTNDTPLAQGNNVLLTVALDTLNDWSKLDKILVFARPVTIITPTETFNNQYNVEYTIPEKVTVILATVDNQSIYLYSDKTDTTLGINDTTVNLGRDINLTALIKDTIGNNIPMGSVEFYINDKLVGSSDVKNGIATLVLSNNYAEGSYNIIAKYMDVNGVYNQSIGKAVLKVVSTSLIVTNSTFFDFFDNNGMLKESIDANELIFSGSFSGLGVNAITIDRAVNLKGTNSAALNDIYLELIGNGISVDNFTININKQDYGIYVANAADVVVKNSLVNFNDAGTSDAIAVYANGAGNLQLINNTVTYSGQSKGKTLNHPVHIDNCRGAIIENNTINAKMPSLAIDYDKITYAAITYSAAVFIDNSDDVKVLNNRVTNSYTSFSGMFDTIEGILIRASKNPVVKSNMINVTGHNYTYALKFVSMMDSDYNVVGCLNINVADNIINSKCDYYYANAVEVDGPVTGKLLNNSVSVEAADVVYGIYSQAIYGAVNVYYINNTILANAHTAYAMELMGNDEKVAGNTITSKGNITMGIISSSKNLKVFNNTINSLGSGIGTITGGDALGGANTGILITGDKNSVKYSKLEAYNNTIIAKGDYTVMIDKRNIQVNTVTDNYLVSGKLLGDSSVNASKSNNVYNNSPDTYPTVIVVKDNELFINESYTISLTDIHGNVLAGMDIIIKLGDKVWNKVSDEFGNVSISASDLGAGIHLIEVIFEGNGYYAPSKALNNLTVNKFPAIITLTSEDVYVGSNVTIKAEITDGPIGEIIFVINSKEYPVLIKDNCAILSVADLAGGTYDVMAKYGGDDLYCSASANATFRVNKYFPDIEVDMNVGGNDLSVYVVLPKDATGTVIVSVDGEKEIAVVSNGHAEVVINNLTCGNHSVEITYSGDDKYDSNTLIKNITVIPVEFKLNVNEVIKFKGGKDKLIATLIDGQGNPIVNASIVFAVNGVNYTKYTNESGMASMNINLNPGVYRVSAAYNGTAVNSTVTVMSTAVGCDIVKMFRNATQYSALFLDSNGNPLVNAAVKFNINGVFYTKITNSEGIATLNIQLLPAEYIITNYNLVTGEENSNKVTVKSLLVDNSDLVKYYLNESKYTLKVIGKDGKVAAGQEVSFNINGVFYHRISDENGIVSLGIKLRPGDYIVTAEYEGCRVSNNVKVLPTLVTKDLVMKYMDGSSFTAKTLDGQGKPLANQKISFNVNGVFYHRTTDKNGMASLHIRLNPGKYIITSIWNEYQIGNNITIA</sequence>
<protein>
    <recommendedName>
        <fullName evidence="2">Right handed beta helix domain-containing protein</fullName>
    </recommendedName>
</protein>
<name>A0A2H4U685_METSM</name>
<feature type="domain" description="Right handed beta helix" evidence="2">
    <location>
        <begin position="550"/>
        <end position="721"/>
    </location>
</feature>
<dbReference type="InterPro" id="IPR012334">
    <property type="entry name" value="Pectin_lyas_fold"/>
</dbReference>
<accession>A0A2H4U685</accession>
<dbReference type="InterPro" id="IPR006626">
    <property type="entry name" value="PbH1"/>
</dbReference>